<proteinExistence type="inferred from homology"/>
<dbReference type="CDD" id="cd21992">
    <property type="entry name" value="HMG-box_MAEL"/>
    <property type="match status" value="1"/>
</dbReference>
<dbReference type="KEGG" id="amj:102560682"/>
<evidence type="ECO:0000256" key="7">
    <source>
        <dbReference type="ARBA" id="ARBA00022782"/>
    </source>
</evidence>
<dbReference type="RefSeq" id="XP_006262329.1">
    <property type="nucleotide sequence ID" value="XM_006262267.4"/>
</dbReference>
<dbReference type="Pfam" id="PF13017">
    <property type="entry name" value="Maelstrom"/>
    <property type="match status" value="1"/>
</dbReference>
<evidence type="ECO:0000256" key="14">
    <source>
        <dbReference type="SAM" id="MobiDB-lite"/>
    </source>
</evidence>
<protein>
    <recommendedName>
        <fullName evidence="4">Protein maelstrom homolog</fullName>
    </recommendedName>
</protein>
<dbReference type="PhylomeDB" id="A0A151MDK0"/>
<comment type="function">
    <text evidence="13">Plays a central role during spermatogenesis by repressing transposable elements and preventing their mobilization, which is essential for the germline integrity. Acts via the piRNA metabolic process, which mediates the repression of transposable elements during meiosis by forming complexes composed of piRNAs and Piwi proteins and governs the methylation and subsequent repression of transposons. Its association with piP-bodies suggests a participation in the secondary piRNAs metabolic process. Required for the localization of germ-cell factors to the meiotic nuage.</text>
</comment>
<sequence>MPNRKGARNAYYYFALHRLPELRRLGLPVARVVDAIPYCSQDWALLTEDEKEKYAEMARQWKSAKSTDASVKQLSSQTSPIPAHLPIQIQKSPTLPNATNLPGRNDQAVLGNSFYFLNILSHGELPSHCEQRFLPCEIGCVKYSLQDGIIADFHCFIASEEVPCGFRYHCQAASDATHKIPVSGFELSNAAYPLVLHELYKFVQPNQGSWPLVFCKSNDWHRVNWCLKHMAKKIGIENKFELRNVEDLVVELYQQKLQKEPSKTWVRSQLDVSIWDYSSNTRCKWHEENDILICALASCKKITYCISSSLANVYGISLTEAHLPLQDCISSNNPSPKVAILDAGRFQKLRAQEPWSTRYFTSPVQDQGSFSSGDSPSGVKMPCGKSTVKGRGVVRFLENLSNVPKSSSS</sequence>
<comment type="subcellular location">
    <subcellularLocation>
        <location evidence="2">Cytoplasm</location>
    </subcellularLocation>
    <subcellularLocation>
        <location evidence="1">Nucleus</location>
    </subcellularLocation>
</comment>
<evidence type="ECO:0000256" key="8">
    <source>
        <dbReference type="ARBA" id="ARBA00022871"/>
    </source>
</evidence>
<evidence type="ECO:0000256" key="4">
    <source>
        <dbReference type="ARBA" id="ARBA00021076"/>
    </source>
</evidence>
<keyword evidence="10" id="KW-0943">RNA-mediated gene silencing</keyword>
<dbReference type="EMBL" id="AKHW03006231">
    <property type="protein sequence ID" value="KYO22597.1"/>
    <property type="molecule type" value="Genomic_DNA"/>
</dbReference>
<dbReference type="GO" id="GO:0060964">
    <property type="term" value="P:regulation of miRNA-mediated gene silencing"/>
    <property type="evidence" value="ECO:0007669"/>
    <property type="project" value="InterPro"/>
</dbReference>
<dbReference type="SUPFAM" id="SSF47095">
    <property type="entry name" value="HMG-box"/>
    <property type="match status" value="1"/>
</dbReference>
<evidence type="ECO:0000256" key="9">
    <source>
        <dbReference type="ARBA" id="ARBA00023125"/>
    </source>
</evidence>
<dbReference type="eggNOG" id="ENOG502QTQB">
    <property type="taxonomic scope" value="Eukaryota"/>
</dbReference>
<feature type="compositionally biased region" description="Polar residues" evidence="14">
    <location>
        <begin position="365"/>
        <end position="375"/>
    </location>
</feature>
<dbReference type="PANTHER" id="PTHR21358">
    <property type="entry name" value="PROTEIN MAELSTROM HOMOLOG"/>
    <property type="match status" value="1"/>
</dbReference>
<feature type="region of interest" description="Disordered" evidence="14">
    <location>
        <begin position="365"/>
        <end position="386"/>
    </location>
</feature>
<evidence type="ECO:0000256" key="1">
    <source>
        <dbReference type="ARBA" id="ARBA00004123"/>
    </source>
</evidence>
<keyword evidence="8" id="KW-0744">Spermatogenesis</keyword>
<comment type="similarity">
    <text evidence="3">Belongs to the maelstrom family.</text>
</comment>
<dbReference type="InterPro" id="IPR024970">
    <property type="entry name" value="Maelstrom"/>
</dbReference>
<keyword evidence="9" id="KW-0238">DNA-binding</keyword>
<dbReference type="Gene3D" id="1.10.30.10">
    <property type="entry name" value="High mobility group box domain"/>
    <property type="match status" value="1"/>
</dbReference>
<evidence type="ECO:0000256" key="3">
    <source>
        <dbReference type="ARBA" id="ARBA00007057"/>
    </source>
</evidence>
<evidence type="ECO:0000256" key="10">
    <source>
        <dbReference type="ARBA" id="ARBA00023158"/>
    </source>
</evidence>
<evidence type="ECO:0000259" key="15">
    <source>
        <dbReference type="Pfam" id="PF09011"/>
    </source>
</evidence>
<keyword evidence="12" id="KW-0469">Meiosis</keyword>
<evidence type="ECO:0000256" key="12">
    <source>
        <dbReference type="ARBA" id="ARBA00023254"/>
    </source>
</evidence>
<evidence type="ECO:0000313" key="17">
    <source>
        <dbReference type="EMBL" id="KYO22597.1"/>
    </source>
</evidence>
<dbReference type="GO" id="GO:0034587">
    <property type="term" value="P:piRNA processing"/>
    <property type="evidence" value="ECO:0007669"/>
    <property type="project" value="TreeGrafter"/>
</dbReference>
<dbReference type="AlphaFoldDB" id="A0A151MDK0"/>
<dbReference type="InterPro" id="IPR039259">
    <property type="entry name" value="Protein_maelstrom"/>
</dbReference>
<gene>
    <name evidence="17" type="primary">MAEL</name>
    <name evidence="17" type="ORF">Y1Q_0003120</name>
</gene>
<dbReference type="FunFam" id="1.10.30.10:FF:000035">
    <property type="entry name" value="Maelstrom spermatogenic transposon silencer"/>
    <property type="match status" value="1"/>
</dbReference>
<name>A0A151MDK0_ALLMI</name>
<dbReference type="GO" id="GO:0045892">
    <property type="term" value="P:negative regulation of DNA-templated transcription"/>
    <property type="evidence" value="ECO:0007669"/>
    <property type="project" value="TreeGrafter"/>
</dbReference>
<comment type="caution">
    <text evidence="17">The sequence shown here is derived from an EMBL/GenBank/DDBJ whole genome shotgun (WGS) entry which is preliminary data.</text>
</comment>
<evidence type="ECO:0000256" key="5">
    <source>
        <dbReference type="ARBA" id="ARBA00022473"/>
    </source>
</evidence>
<evidence type="ECO:0000256" key="11">
    <source>
        <dbReference type="ARBA" id="ARBA00023242"/>
    </source>
</evidence>
<evidence type="ECO:0000313" key="18">
    <source>
        <dbReference type="Proteomes" id="UP000050525"/>
    </source>
</evidence>
<keyword evidence="6" id="KW-0963">Cytoplasm</keyword>
<dbReference type="GO" id="GO:0007140">
    <property type="term" value="P:male meiotic nuclear division"/>
    <property type="evidence" value="ECO:0007669"/>
    <property type="project" value="TreeGrafter"/>
</dbReference>
<organism evidence="17 18">
    <name type="scientific">Alligator mississippiensis</name>
    <name type="common">American alligator</name>
    <dbReference type="NCBI Taxonomy" id="8496"/>
    <lineage>
        <taxon>Eukaryota</taxon>
        <taxon>Metazoa</taxon>
        <taxon>Chordata</taxon>
        <taxon>Craniata</taxon>
        <taxon>Vertebrata</taxon>
        <taxon>Euteleostomi</taxon>
        <taxon>Archelosauria</taxon>
        <taxon>Archosauria</taxon>
        <taxon>Crocodylia</taxon>
        <taxon>Alligatoridae</taxon>
        <taxon>Alligatorinae</taxon>
        <taxon>Alligator</taxon>
    </lineage>
</organism>
<dbReference type="GeneID" id="102560682"/>
<evidence type="ECO:0000256" key="6">
    <source>
        <dbReference type="ARBA" id="ARBA00022490"/>
    </source>
</evidence>
<evidence type="ECO:0000259" key="16">
    <source>
        <dbReference type="Pfam" id="PF13017"/>
    </source>
</evidence>
<dbReference type="InterPro" id="IPR036910">
    <property type="entry name" value="HMG_box_dom_sf"/>
</dbReference>
<dbReference type="CTD" id="84944"/>
<keyword evidence="7" id="KW-0221">Differentiation</keyword>
<dbReference type="GO" id="GO:0043186">
    <property type="term" value="C:P granule"/>
    <property type="evidence" value="ECO:0007669"/>
    <property type="project" value="TreeGrafter"/>
</dbReference>
<dbReference type="InterPro" id="IPR009071">
    <property type="entry name" value="HMG_box_dom"/>
</dbReference>
<feature type="domain" description="HMG box" evidence="15">
    <location>
        <begin position="2"/>
        <end position="68"/>
    </location>
</feature>
<evidence type="ECO:0000256" key="13">
    <source>
        <dbReference type="ARBA" id="ARBA00025698"/>
    </source>
</evidence>
<dbReference type="GO" id="GO:0005634">
    <property type="term" value="C:nucleus"/>
    <property type="evidence" value="ECO:0007669"/>
    <property type="project" value="UniProtKB-SubCell"/>
</dbReference>
<evidence type="ECO:0000256" key="2">
    <source>
        <dbReference type="ARBA" id="ARBA00004496"/>
    </source>
</evidence>
<dbReference type="Proteomes" id="UP000050525">
    <property type="component" value="Unassembled WGS sequence"/>
</dbReference>
<dbReference type="GO" id="GO:0043565">
    <property type="term" value="F:sequence-specific DNA binding"/>
    <property type="evidence" value="ECO:0007669"/>
    <property type="project" value="TreeGrafter"/>
</dbReference>
<feature type="domain" description="Maelstrom" evidence="16">
    <location>
        <begin position="129"/>
        <end position="326"/>
    </location>
</feature>
<dbReference type="Pfam" id="PF09011">
    <property type="entry name" value="HMG_box_2"/>
    <property type="match status" value="1"/>
</dbReference>
<reference evidence="17 18" key="1">
    <citation type="journal article" date="2012" name="Genome Biol.">
        <title>Sequencing three crocodilian genomes to illuminate the evolution of archosaurs and amniotes.</title>
        <authorList>
            <person name="St John J.A."/>
            <person name="Braun E.L."/>
            <person name="Isberg S.R."/>
            <person name="Miles L.G."/>
            <person name="Chong A.Y."/>
            <person name="Gongora J."/>
            <person name="Dalzell P."/>
            <person name="Moran C."/>
            <person name="Bed'hom B."/>
            <person name="Abzhanov A."/>
            <person name="Burgess S.C."/>
            <person name="Cooksey A.M."/>
            <person name="Castoe T.A."/>
            <person name="Crawford N.G."/>
            <person name="Densmore L.D."/>
            <person name="Drew J.C."/>
            <person name="Edwards S.V."/>
            <person name="Faircloth B.C."/>
            <person name="Fujita M.K."/>
            <person name="Greenwold M.J."/>
            <person name="Hoffmann F.G."/>
            <person name="Howard J.M."/>
            <person name="Iguchi T."/>
            <person name="Janes D.E."/>
            <person name="Khan S.Y."/>
            <person name="Kohno S."/>
            <person name="de Koning A.J."/>
            <person name="Lance S.L."/>
            <person name="McCarthy F.M."/>
            <person name="McCormack J.E."/>
            <person name="Merchant M.E."/>
            <person name="Peterson D.G."/>
            <person name="Pollock D.D."/>
            <person name="Pourmand N."/>
            <person name="Raney B.J."/>
            <person name="Roessler K.A."/>
            <person name="Sanford J.R."/>
            <person name="Sawyer R.H."/>
            <person name="Schmidt C.J."/>
            <person name="Triplett E.W."/>
            <person name="Tuberville T.D."/>
            <person name="Venegas-Anaya M."/>
            <person name="Howard J.T."/>
            <person name="Jarvis E.D."/>
            <person name="Guillette L.J.Jr."/>
            <person name="Glenn T.C."/>
            <person name="Green R.E."/>
            <person name="Ray D.A."/>
        </authorList>
    </citation>
    <scope>NUCLEOTIDE SEQUENCE [LARGE SCALE GENOMIC DNA]</scope>
    <source>
        <strain evidence="17">KSC_2009_1</strain>
    </source>
</reference>
<dbReference type="PANTHER" id="PTHR21358:SF4">
    <property type="entry name" value="PROTEIN MAELSTROM HOMOLOG"/>
    <property type="match status" value="1"/>
</dbReference>
<keyword evidence="5" id="KW-0217">Developmental protein</keyword>
<dbReference type="GO" id="GO:0007283">
    <property type="term" value="P:spermatogenesis"/>
    <property type="evidence" value="ECO:0007669"/>
    <property type="project" value="UniProtKB-KW"/>
</dbReference>
<dbReference type="OrthoDB" id="24555at2759"/>
<dbReference type="GO" id="GO:0030154">
    <property type="term" value="P:cell differentiation"/>
    <property type="evidence" value="ECO:0007669"/>
    <property type="project" value="UniProtKB-KW"/>
</dbReference>
<keyword evidence="11" id="KW-0539">Nucleus</keyword>
<accession>A0A151MDK0</accession>
<keyword evidence="18" id="KW-1185">Reference proteome</keyword>